<keyword evidence="3" id="KW-1185">Reference proteome</keyword>
<sequence length="232" mass="25524">MDASPPPYSETPPDPLSQPVTNNSLSYNPRISDDPFSQNNQLPNPTSIPDTSSKFFIRRIDNSPGSIGTPGSLETRQTTTIIPSLSPPIEHIFPQAFGFYHASMSDMVIALSAPSSTSRPLFYISTHNTFTIKPDIVLHSRNYEASPPLATVTFHSFTNIKDLDIFLPSGRVQESLQSEGLFNPVYSFTINVGRLGVGEFARERFEWKSSNGNEVQALNGGKSWDEAGPDDE</sequence>
<evidence type="ECO:0000256" key="1">
    <source>
        <dbReference type="SAM" id="MobiDB-lite"/>
    </source>
</evidence>
<evidence type="ECO:0000313" key="3">
    <source>
        <dbReference type="Proteomes" id="UP000566819"/>
    </source>
</evidence>
<organism evidence="2 3">
    <name type="scientific">Cudoniella acicularis</name>
    <dbReference type="NCBI Taxonomy" id="354080"/>
    <lineage>
        <taxon>Eukaryota</taxon>
        <taxon>Fungi</taxon>
        <taxon>Dikarya</taxon>
        <taxon>Ascomycota</taxon>
        <taxon>Pezizomycotina</taxon>
        <taxon>Leotiomycetes</taxon>
        <taxon>Helotiales</taxon>
        <taxon>Tricladiaceae</taxon>
        <taxon>Cudoniella</taxon>
    </lineage>
</organism>
<evidence type="ECO:0000313" key="2">
    <source>
        <dbReference type="EMBL" id="KAF4627168.1"/>
    </source>
</evidence>
<feature type="region of interest" description="Disordered" evidence="1">
    <location>
        <begin position="213"/>
        <end position="232"/>
    </location>
</feature>
<feature type="compositionally biased region" description="Pro residues" evidence="1">
    <location>
        <begin position="1"/>
        <end position="16"/>
    </location>
</feature>
<reference evidence="2 3" key="1">
    <citation type="submission" date="2020-03" db="EMBL/GenBank/DDBJ databases">
        <title>Draft Genome Sequence of Cudoniella acicularis.</title>
        <authorList>
            <person name="Buettner E."/>
            <person name="Kellner H."/>
        </authorList>
    </citation>
    <scope>NUCLEOTIDE SEQUENCE [LARGE SCALE GENOMIC DNA]</scope>
    <source>
        <strain evidence="2 3">DSM 108380</strain>
    </source>
</reference>
<dbReference type="OrthoDB" id="3431997at2759"/>
<dbReference type="EMBL" id="JAAMPI010001016">
    <property type="protein sequence ID" value="KAF4627168.1"/>
    <property type="molecule type" value="Genomic_DNA"/>
</dbReference>
<feature type="region of interest" description="Disordered" evidence="1">
    <location>
        <begin position="1"/>
        <end position="51"/>
    </location>
</feature>
<protein>
    <submittedName>
        <fullName evidence="2">Uncharacterized protein</fullName>
    </submittedName>
</protein>
<proteinExistence type="predicted"/>
<accession>A0A8H4RE00</accession>
<gene>
    <name evidence="2" type="ORF">G7Y89_g10988</name>
</gene>
<feature type="compositionally biased region" description="Polar residues" evidence="1">
    <location>
        <begin position="18"/>
        <end position="51"/>
    </location>
</feature>
<dbReference type="Proteomes" id="UP000566819">
    <property type="component" value="Unassembled WGS sequence"/>
</dbReference>
<comment type="caution">
    <text evidence="2">The sequence shown here is derived from an EMBL/GenBank/DDBJ whole genome shotgun (WGS) entry which is preliminary data.</text>
</comment>
<name>A0A8H4RE00_9HELO</name>
<dbReference type="AlphaFoldDB" id="A0A8H4RE00"/>